<dbReference type="Proteomes" id="UP001152797">
    <property type="component" value="Unassembled WGS sequence"/>
</dbReference>
<accession>A0A9P1CVW9</accession>
<feature type="region of interest" description="Disordered" evidence="1">
    <location>
        <begin position="1"/>
        <end position="24"/>
    </location>
</feature>
<evidence type="ECO:0000256" key="1">
    <source>
        <dbReference type="SAM" id="MobiDB-lite"/>
    </source>
</evidence>
<reference evidence="3" key="2">
    <citation type="submission" date="2024-04" db="EMBL/GenBank/DDBJ databases">
        <authorList>
            <person name="Chen Y."/>
            <person name="Shah S."/>
            <person name="Dougan E. K."/>
            <person name="Thang M."/>
            <person name="Chan C."/>
        </authorList>
    </citation>
    <scope>NUCLEOTIDE SEQUENCE [LARGE SCALE GENOMIC DNA]</scope>
</reference>
<organism evidence="2">
    <name type="scientific">Cladocopium goreaui</name>
    <dbReference type="NCBI Taxonomy" id="2562237"/>
    <lineage>
        <taxon>Eukaryota</taxon>
        <taxon>Sar</taxon>
        <taxon>Alveolata</taxon>
        <taxon>Dinophyceae</taxon>
        <taxon>Suessiales</taxon>
        <taxon>Symbiodiniaceae</taxon>
        <taxon>Cladocopium</taxon>
    </lineage>
</organism>
<dbReference type="InterPro" id="IPR011990">
    <property type="entry name" value="TPR-like_helical_dom_sf"/>
</dbReference>
<feature type="region of interest" description="Disordered" evidence="1">
    <location>
        <begin position="102"/>
        <end position="151"/>
    </location>
</feature>
<dbReference type="Gene3D" id="1.25.40.10">
    <property type="entry name" value="Tetratricopeptide repeat domain"/>
    <property type="match status" value="1"/>
</dbReference>
<feature type="compositionally biased region" description="Basic residues" evidence="1">
    <location>
        <begin position="558"/>
        <end position="567"/>
    </location>
</feature>
<gene>
    <name evidence="2" type="ORF">C1SCF055_LOCUS24398</name>
</gene>
<feature type="compositionally biased region" description="Low complexity" evidence="1">
    <location>
        <begin position="115"/>
        <end position="141"/>
    </location>
</feature>
<evidence type="ECO:0000313" key="3">
    <source>
        <dbReference type="EMBL" id="CAL1151442.1"/>
    </source>
</evidence>
<dbReference type="EMBL" id="CAMXCT030002424">
    <property type="protein sequence ID" value="CAL4785379.1"/>
    <property type="molecule type" value="Genomic_DNA"/>
</dbReference>
<feature type="compositionally biased region" description="Low complexity" evidence="1">
    <location>
        <begin position="537"/>
        <end position="548"/>
    </location>
</feature>
<feature type="compositionally biased region" description="Basic and acidic residues" evidence="1">
    <location>
        <begin position="315"/>
        <end position="325"/>
    </location>
</feature>
<dbReference type="SUPFAM" id="SSF48452">
    <property type="entry name" value="TPR-like"/>
    <property type="match status" value="1"/>
</dbReference>
<feature type="region of interest" description="Disordered" evidence="1">
    <location>
        <begin position="61"/>
        <end position="87"/>
    </location>
</feature>
<feature type="compositionally biased region" description="Basic residues" evidence="1">
    <location>
        <begin position="246"/>
        <end position="257"/>
    </location>
</feature>
<feature type="region of interest" description="Disordered" evidence="1">
    <location>
        <begin position="354"/>
        <end position="390"/>
    </location>
</feature>
<name>A0A9P1CVW9_9DINO</name>
<evidence type="ECO:0000313" key="4">
    <source>
        <dbReference type="Proteomes" id="UP001152797"/>
    </source>
</evidence>
<protein>
    <submittedName>
        <fullName evidence="2">Uncharacterized protein</fullName>
    </submittedName>
</protein>
<dbReference type="EMBL" id="CAMXCT020002424">
    <property type="protein sequence ID" value="CAL1151442.1"/>
    <property type="molecule type" value="Genomic_DNA"/>
</dbReference>
<feature type="region of interest" description="Disordered" evidence="1">
    <location>
        <begin position="235"/>
        <end position="325"/>
    </location>
</feature>
<feature type="region of interest" description="Disordered" evidence="1">
    <location>
        <begin position="533"/>
        <end position="583"/>
    </location>
</feature>
<dbReference type="OrthoDB" id="439461at2759"/>
<reference evidence="2" key="1">
    <citation type="submission" date="2022-10" db="EMBL/GenBank/DDBJ databases">
        <authorList>
            <person name="Chen Y."/>
            <person name="Dougan E. K."/>
            <person name="Chan C."/>
            <person name="Rhodes N."/>
            <person name="Thang M."/>
        </authorList>
    </citation>
    <scope>NUCLEOTIDE SEQUENCE</scope>
</reference>
<sequence>MGQCQPECCGPTEGPMHGADDEDHDDVVATDEASIIQLRSSQTQVGTTLVQQISLMEHSSPHKLTGDWDLRPPLSEQTRESSDDPGFFEVEANIVVVRSSSMMDSGGLEEPEPEGAPTESSEASRSPSASSSEDLGHLLPEQPVPAQQPPPALLLGFSNGWLQLLIRARGRSDIPEGMTQTEISGKVFYLLGCPPNKFMAFCEGKECLRLDTDLQELQSKGQECLASENEMVFLSAGESTKEESQKKKRSTRRSRPSFKKESSSEEEDSEKSSSENSDLGDALAQLKKKWQEKGTPGARRSGPEKRSGRHSLLQLKDKETVSHHQGRDLMLKTVATEQDPLRAWVTLQVYKDLQRGQRHRRSHQDSWSDDNESSGSASSSGKEKYKKPGGARAVENFEAAKRKMKKNPLRYVRRFVKDLERELGAEGRPFRIHEGSKRIPWGKQKTLQRCYHMFAEVLELMLREKWERAALQVVLCLKSVHQTALDNGDWSVSWMLTHLSDPISKAKFGGSMEELSQVTSYLRSMAELEKNTEKLRSASSWGGPSGSADQPEGGGKKDTKKKGKGKGKKSDEPKENAGILDPKDFLKGDNLRAFETMHEWETHLQILKDCGAMQENETLAYKKIVPAKHTLEGLYIDDHLVMQILPNRRTRKSRSKFKDEELIDRSRKKYQELGLPISKKKQFTKCSDFCAWGTSVSSQSGRVGVSSEKLKGVGELIVEICQLRFVTQKLLQKAVGLLVHPAMHRRIFMSLLQEVYQFITKMKPKKEYRLPDNVREELLWMALCLPLMHANIRWPISSRIGASDASLSGGGRAACFTSEAIAKTLYRYSEHSGEHVRLDWETGALAPPSKMSEAPAELEALMGAHCWSTTEKCKFNHKQHINILELKMVKSELKELVESSNDPYRAVLLVDSRVVVGDKIAVTYESQRLDAAARCDRHPALEHWSFREIFAGKGHLTGVFRGKGLINVDAPVELIQKGTPSSAHDILCDSTFKRTWDTIRAWEESLPSSMRTPLPLALLIAMICQARLVAMEAETSRSKSEKMLRVSALLGLGFFGLLRLQGRWASAQSLEHYVQVGKSQQILQQMQESSAHAETGPAWVKKMRKITVSGGPLKGACYGDLPEVEIAKSAKAYRGDPRFMQYCRQFMASPNFSVLCGKVTVLMVKTVFRRSVALVTMVLDSILDEAIQQAFEKHEAFQMEPTRNTEYSSGAASRPMSGWVWGFQIVHSYVDHKERRGCHSSHHAFGYLSACGGAMEPTRGLRLQGRVSLTDALEFSEQQRWQEAADAWQQLLAKDSLPSDLRPQAECALGDALLKLGQDELALRHFYRATQGQGVTFAPGWLRLANAWRRLGGFGRAEEAYRRVLRKPTRRSGGQEDVSRAVVGAAVMMLRQGKLSKMKRLLETWTSMRPEDPRAAQNFLLLLGFLVSCVTLAPSNASTAATEGGTAAKLPDCSATDCCNSALRPVLLRLQGAEVEETSETLLALAAANRLLDAPQWYLLEDKCSLDELLKESEDDRRLRLYWPQSRVFPTLEAALEAAGTAGWWLKAALGHGGHSARYLESESAQVPSVPSSQRQLLQEDKAVVVAGHAYLSKEGLVYQALRGSKVTNCSRAALTLLGAANAFGAREAPTLQWLKQQLEELSEAEGGGVGSYGRLWRRLCRLGRLLSASAVARALRTPVGEMEEFPLPVPKILGMDVILSKTSPGGASGPWPWLLELNRFPALGLRSASDEGTKLQVVRDAWRLASEPSADTGCLELLGPVSPKSAAKSVA</sequence>
<comment type="caution">
    <text evidence="2">The sequence shown here is derived from an EMBL/GenBank/DDBJ whole genome shotgun (WGS) entry which is preliminary data.</text>
</comment>
<keyword evidence="4" id="KW-1185">Reference proteome</keyword>
<evidence type="ECO:0000313" key="2">
    <source>
        <dbReference type="EMBL" id="CAI3998067.1"/>
    </source>
</evidence>
<feature type="compositionally biased region" description="Pro residues" evidence="1">
    <location>
        <begin position="142"/>
        <end position="151"/>
    </location>
</feature>
<feature type="compositionally biased region" description="Basic and acidic residues" evidence="1">
    <location>
        <begin position="568"/>
        <end position="583"/>
    </location>
</feature>
<dbReference type="EMBL" id="CAMXCT010002424">
    <property type="protein sequence ID" value="CAI3998067.1"/>
    <property type="molecule type" value="Genomic_DNA"/>
</dbReference>
<proteinExistence type="predicted"/>